<dbReference type="Proteomes" id="UP000676917">
    <property type="component" value="Unassembled WGS sequence"/>
</dbReference>
<evidence type="ECO:0000256" key="3">
    <source>
        <dbReference type="ARBA" id="ARBA00022840"/>
    </source>
</evidence>
<feature type="domain" description="Carboxyltransferase" evidence="4">
    <location>
        <begin position="28"/>
        <end position="303"/>
    </location>
</feature>
<dbReference type="SUPFAM" id="SSF50891">
    <property type="entry name" value="Cyclophilin-like"/>
    <property type="match status" value="1"/>
</dbReference>
<dbReference type="EMBL" id="BORP01000001">
    <property type="protein sequence ID" value="GIO26459.1"/>
    <property type="molecule type" value="Genomic_DNA"/>
</dbReference>
<dbReference type="GO" id="GO:0005524">
    <property type="term" value="F:ATP binding"/>
    <property type="evidence" value="ECO:0007669"/>
    <property type="project" value="UniProtKB-KW"/>
</dbReference>
<name>A0A919X7H2_9BACI</name>
<dbReference type="AlphaFoldDB" id="A0A919X7H2"/>
<keyword evidence="3" id="KW-0067">ATP-binding</keyword>
<reference evidence="5" key="1">
    <citation type="submission" date="2021-03" db="EMBL/GenBank/DDBJ databases">
        <title>Antimicrobial resistance genes in bacteria isolated from Japanese honey, and their potential for conferring macrolide and lincosamide resistance in the American foulbrood pathogen Paenibacillus larvae.</title>
        <authorList>
            <person name="Okamoto M."/>
            <person name="Kumagai M."/>
            <person name="Kanamori H."/>
            <person name="Takamatsu D."/>
        </authorList>
    </citation>
    <scope>NUCLEOTIDE SEQUENCE</scope>
    <source>
        <strain evidence="5">J43TS3</strain>
    </source>
</reference>
<keyword evidence="1" id="KW-0547">Nucleotide-binding</keyword>
<organism evidence="5 6">
    <name type="scientific">Ornithinibacillus bavariensis</name>
    <dbReference type="NCBI Taxonomy" id="545502"/>
    <lineage>
        <taxon>Bacteria</taxon>
        <taxon>Bacillati</taxon>
        <taxon>Bacillota</taxon>
        <taxon>Bacilli</taxon>
        <taxon>Bacillales</taxon>
        <taxon>Bacillaceae</taxon>
        <taxon>Ornithinibacillus</taxon>
    </lineage>
</organism>
<accession>A0A919X7H2</accession>
<dbReference type="PANTHER" id="PTHR43309:SF5">
    <property type="entry name" value="5-OXOPROLINASE SUBUNIT C"/>
    <property type="match status" value="1"/>
</dbReference>
<dbReference type="PANTHER" id="PTHR43309">
    <property type="entry name" value="5-OXOPROLINASE SUBUNIT C"/>
    <property type="match status" value="1"/>
</dbReference>
<evidence type="ECO:0000313" key="5">
    <source>
        <dbReference type="EMBL" id="GIO26459.1"/>
    </source>
</evidence>
<dbReference type="RefSeq" id="WP_212919916.1">
    <property type="nucleotide sequence ID" value="NZ_BORP01000001.1"/>
</dbReference>
<dbReference type="GO" id="GO:0016787">
    <property type="term" value="F:hydrolase activity"/>
    <property type="evidence" value="ECO:0007669"/>
    <property type="project" value="UniProtKB-KW"/>
</dbReference>
<evidence type="ECO:0000256" key="1">
    <source>
        <dbReference type="ARBA" id="ARBA00022741"/>
    </source>
</evidence>
<dbReference type="InterPro" id="IPR003778">
    <property type="entry name" value="CT_A_B"/>
</dbReference>
<proteinExistence type="predicted"/>
<sequence>MNSTEIFRVIRPGLRTTIQDLGRKGYQRFGIPVSGAMDSYAMQLGNILVGNRRNEACLEVALIGPELVAKTQLTIAITGANFTPKINDIPVPMYSTIRMNEGDSLSFGKHQSGLFAYIAVAGGVGSLSYFHSKSTDIQSGLGRELWRDDTVLGLPIKRKQRIRLHPKFIPTISTELKLGVLEGPHTAFFSNKIREKFFQTEFIVLPNSNRMGYRLSSSNVILEEELPNIWSDAVPLGGIQILPNGDAIVLMSDRQTVGGYPRIGAVMTTDIPKLSQLIPNGKLRFYPVTIEEAQARYRQREQILSTLETFRFHIT</sequence>
<gene>
    <name evidence="5" type="primary">kipA</name>
    <name evidence="5" type="ORF">J43TS3_10700</name>
</gene>
<dbReference type="InterPro" id="IPR052708">
    <property type="entry name" value="PxpC"/>
</dbReference>
<dbReference type="InterPro" id="IPR029000">
    <property type="entry name" value="Cyclophilin-like_dom_sf"/>
</dbReference>
<protein>
    <submittedName>
        <fullName evidence="5">KipI antagonist</fullName>
    </submittedName>
</protein>
<keyword evidence="6" id="KW-1185">Reference proteome</keyword>
<evidence type="ECO:0000313" key="6">
    <source>
        <dbReference type="Proteomes" id="UP000676917"/>
    </source>
</evidence>
<dbReference type="Gene3D" id="2.40.100.10">
    <property type="entry name" value="Cyclophilin-like"/>
    <property type="match status" value="1"/>
</dbReference>
<dbReference type="SMART" id="SM00797">
    <property type="entry name" value="AHS2"/>
    <property type="match status" value="1"/>
</dbReference>
<dbReference type="NCBIfam" id="TIGR00724">
    <property type="entry name" value="urea_amlyse_rel"/>
    <property type="match status" value="1"/>
</dbReference>
<keyword evidence="2" id="KW-0378">Hydrolase</keyword>
<evidence type="ECO:0000256" key="2">
    <source>
        <dbReference type="ARBA" id="ARBA00022801"/>
    </source>
</evidence>
<evidence type="ECO:0000259" key="4">
    <source>
        <dbReference type="SMART" id="SM00797"/>
    </source>
</evidence>
<dbReference type="Pfam" id="PF02626">
    <property type="entry name" value="CT_A_B"/>
    <property type="match status" value="1"/>
</dbReference>
<comment type="caution">
    <text evidence="5">The sequence shown here is derived from an EMBL/GenBank/DDBJ whole genome shotgun (WGS) entry which is preliminary data.</text>
</comment>